<reference evidence="3" key="1">
    <citation type="submission" date="2011-07" db="EMBL/GenBank/DDBJ databases">
        <authorList>
            <consortium name="Caenorhabditis brenneri Sequencing and Analysis Consortium"/>
            <person name="Wilson R.K."/>
        </authorList>
    </citation>
    <scope>NUCLEOTIDE SEQUENCE [LARGE SCALE GENOMIC DNA]</scope>
    <source>
        <strain evidence="3">PB2801</strain>
    </source>
</reference>
<dbReference type="HOGENOM" id="CLU_750574_0_0_1"/>
<name>G0PBR0_CAEBE</name>
<dbReference type="InParanoid" id="G0PBR0"/>
<organism evidence="3">
    <name type="scientific">Caenorhabditis brenneri</name>
    <name type="common">Nematode worm</name>
    <dbReference type="NCBI Taxonomy" id="135651"/>
    <lineage>
        <taxon>Eukaryota</taxon>
        <taxon>Metazoa</taxon>
        <taxon>Ecdysozoa</taxon>
        <taxon>Nematoda</taxon>
        <taxon>Chromadorea</taxon>
        <taxon>Rhabditida</taxon>
        <taxon>Rhabditina</taxon>
        <taxon>Rhabditomorpha</taxon>
        <taxon>Rhabditoidea</taxon>
        <taxon>Rhabditidae</taxon>
        <taxon>Peloderinae</taxon>
        <taxon>Caenorhabditis</taxon>
    </lineage>
</organism>
<sequence>MYSFNAPWDSFDGFRGGTLEWVFDKRGESGSGRQQFILIVLPSRRTSFFPPPLVLASLRVTQVVCGVIFPVPLCFCSLHCMSMNMGAAMDKDFATTSTDIPSEVPPPSETTTETQLSNEKKTSPVLVKLYRLSKFIQKDSGLSLAEVQRARQSLQLIWSSVTTPKEIERFNKVRKMWMVVRDQANANAEKQANLSSEIRQTIDALYKRLQENLTADEIRAEFKTFEKLPLEIPTAKDRESLFKAKMALIRALKDAEAKEHAAAWATSGSQDPQPPLTMSQFLKSQITTQIWNLTMIREIEAIEREGYQWAQAQSEHILAQVRKEVDIMLNGKPSQDKKEEKVVVDEVPVMTQPHADPQVIVKHVFLFLI</sequence>
<accession>G0PBR0</accession>
<evidence type="ECO:0000313" key="2">
    <source>
        <dbReference type="EMBL" id="EGT50657.1"/>
    </source>
</evidence>
<evidence type="ECO:0000313" key="3">
    <source>
        <dbReference type="Proteomes" id="UP000008068"/>
    </source>
</evidence>
<dbReference type="EMBL" id="GL380218">
    <property type="protein sequence ID" value="EGT50657.1"/>
    <property type="molecule type" value="Genomic_DNA"/>
</dbReference>
<keyword evidence="3" id="KW-1185">Reference proteome</keyword>
<feature type="region of interest" description="Disordered" evidence="1">
    <location>
        <begin position="96"/>
        <end position="119"/>
    </location>
</feature>
<proteinExistence type="predicted"/>
<gene>
    <name evidence="2" type="ORF">CAEBREN_30388</name>
</gene>
<dbReference type="Proteomes" id="UP000008068">
    <property type="component" value="Unassembled WGS sequence"/>
</dbReference>
<evidence type="ECO:0000256" key="1">
    <source>
        <dbReference type="SAM" id="MobiDB-lite"/>
    </source>
</evidence>
<protein>
    <submittedName>
        <fullName evidence="2">Uncharacterized protein</fullName>
    </submittedName>
</protein>
<dbReference type="AlphaFoldDB" id="G0PBR0"/>